<evidence type="ECO:0000313" key="2">
    <source>
        <dbReference type="Proteomes" id="UP000031036"/>
    </source>
</evidence>
<comment type="caution">
    <text evidence="1">The sequence shown here is derived from an EMBL/GenBank/DDBJ whole genome shotgun (WGS) entry which is preliminary data.</text>
</comment>
<proteinExistence type="predicted"/>
<sequence length="122" mass="14022">MNFSSSQQYGIILEELANLLDDRENIVKRDHANLWRNIRMEMPPQGSIDNGVSAFEYSLEFHVLVVFYINFIQNNERLVQLVEMELCTSHTDGASVPSECKIVSCPRYKNGTADIGRQKRVQ</sequence>
<evidence type="ECO:0000313" key="1">
    <source>
        <dbReference type="EMBL" id="KHN77664.1"/>
    </source>
</evidence>
<keyword evidence="2" id="KW-1185">Reference proteome</keyword>
<organism evidence="1 2">
    <name type="scientific">Toxocara canis</name>
    <name type="common">Canine roundworm</name>
    <dbReference type="NCBI Taxonomy" id="6265"/>
    <lineage>
        <taxon>Eukaryota</taxon>
        <taxon>Metazoa</taxon>
        <taxon>Ecdysozoa</taxon>
        <taxon>Nematoda</taxon>
        <taxon>Chromadorea</taxon>
        <taxon>Rhabditida</taxon>
        <taxon>Spirurina</taxon>
        <taxon>Ascaridomorpha</taxon>
        <taxon>Ascaridoidea</taxon>
        <taxon>Toxocaridae</taxon>
        <taxon>Toxocara</taxon>
    </lineage>
</organism>
<accession>A0A0B2V828</accession>
<dbReference type="EMBL" id="JPKZ01002258">
    <property type="protein sequence ID" value="KHN77664.1"/>
    <property type="molecule type" value="Genomic_DNA"/>
</dbReference>
<dbReference type="Proteomes" id="UP000031036">
    <property type="component" value="Unassembled WGS sequence"/>
</dbReference>
<reference evidence="1 2" key="1">
    <citation type="submission" date="2014-11" db="EMBL/GenBank/DDBJ databases">
        <title>Genetic blueprint of the zoonotic pathogen Toxocara canis.</title>
        <authorList>
            <person name="Zhu X.-Q."/>
            <person name="Korhonen P.K."/>
            <person name="Cai H."/>
            <person name="Young N.D."/>
            <person name="Nejsum P."/>
            <person name="von Samson-Himmelstjerna G."/>
            <person name="Boag P.R."/>
            <person name="Tan P."/>
            <person name="Li Q."/>
            <person name="Min J."/>
            <person name="Yang Y."/>
            <person name="Wang X."/>
            <person name="Fang X."/>
            <person name="Hall R.S."/>
            <person name="Hofmann A."/>
            <person name="Sternberg P.W."/>
            <person name="Jex A.R."/>
            <person name="Gasser R.B."/>
        </authorList>
    </citation>
    <scope>NUCLEOTIDE SEQUENCE [LARGE SCALE GENOMIC DNA]</scope>
    <source>
        <strain evidence="1">PN_DK_2014</strain>
    </source>
</reference>
<gene>
    <name evidence="1" type="ORF">Tcan_10146</name>
</gene>
<name>A0A0B2V828_TOXCA</name>
<protein>
    <submittedName>
        <fullName evidence="1">Uncharacterized protein</fullName>
    </submittedName>
</protein>
<dbReference type="AlphaFoldDB" id="A0A0B2V828"/>